<dbReference type="InterPro" id="IPR053082">
    <property type="entry name" value="Nuclear_GTPase_SLIP-GC"/>
</dbReference>
<dbReference type="EMBL" id="MKHE01000029">
    <property type="protein sequence ID" value="OWK01168.1"/>
    <property type="molecule type" value="Genomic_DNA"/>
</dbReference>
<protein>
    <submittedName>
        <fullName evidence="1">Uncharacterized protein</fullName>
    </submittedName>
</protein>
<evidence type="ECO:0000313" key="2">
    <source>
        <dbReference type="Proteomes" id="UP000242450"/>
    </source>
</evidence>
<name>A0A212C5B0_CEREH</name>
<evidence type="ECO:0000313" key="1">
    <source>
        <dbReference type="EMBL" id="OWK01168.1"/>
    </source>
</evidence>
<keyword evidence="2" id="KW-1185">Reference proteome</keyword>
<organism evidence="1 2">
    <name type="scientific">Cervus elaphus hippelaphus</name>
    <name type="common">European red deer</name>
    <dbReference type="NCBI Taxonomy" id="46360"/>
    <lineage>
        <taxon>Eukaryota</taxon>
        <taxon>Metazoa</taxon>
        <taxon>Chordata</taxon>
        <taxon>Craniata</taxon>
        <taxon>Vertebrata</taxon>
        <taxon>Euteleostomi</taxon>
        <taxon>Mammalia</taxon>
        <taxon>Eutheria</taxon>
        <taxon>Laurasiatheria</taxon>
        <taxon>Artiodactyla</taxon>
        <taxon>Ruminantia</taxon>
        <taxon>Pecora</taxon>
        <taxon>Cervidae</taxon>
        <taxon>Cervinae</taxon>
        <taxon>Cervus</taxon>
    </lineage>
</organism>
<gene>
    <name evidence="1" type="ORF">Celaphus_00018216</name>
</gene>
<proteinExistence type="predicted"/>
<dbReference type="AlphaFoldDB" id="A0A212C5B0"/>
<dbReference type="PANTHER" id="PTHR47308">
    <property type="entry name" value="NUCLEAR GTPASE SLIP-GC"/>
    <property type="match status" value="1"/>
</dbReference>
<comment type="caution">
    <text evidence="1">The sequence shown here is derived from an EMBL/GenBank/DDBJ whole genome shotgun (WGS) entry which is preliminary data.</text>
</comment>
<dbReference type="PANTHER" id="PTHR47308:SF1">
    <property type="entry name" value="NUCLEAR GTPASE SLIP-GC"/>
    <property type="match status" value="1"/>
</dbReference>
<dbReference type="GO" id="GO:0003924">
    <property type="term" value="F:GTPase activity"/>
    <property type="evidence" value="ECO:0007669"/>
    <property type="project" value="TreeGrafter"/>
</dbReference>
<dbReference type="Proteomes" id="UP000242450">
    <property type="component" value="Chromosome 29"/>
</dbReference>
<accession>A0A212C5B0</accession>
<sequence length="58" mass="6735">MTEIGIRNGWKYDSYKKSFLIQEISAILGGLEGHILRKKRKIYESLTTSVQNDLKPCY</sequence>
<reference evidence="1 2" key="1">
    <citation type="journal article" date="2018" name="Mol. Genet. Genomics">
        <title>The red deer Cervus elaphus genome CerEla1.0: sequencing, annotating, genes, and chromosomes.</title>
        <authorList>
            <person name="Bana N.A."/>
            <person name="Nyiri A."/>
            <person name="Nagy J."/>
            <person name="Frank K."/>
            <person name="Nagy T."/>
            <person name="Steger V."/>
            <person name="Schiller M."/>
            <person name="Lakatos P."/>
            <person name="Sugar L."/>
            <person name="Horn P."/>
            <person name="Barta E."/>
            <person name="Orosz L."/>
        </authorList>
    </citation>
    <scope>NUCLEOTIDE SEQUENCE [LARGE SCALE GENOMIC DNA]</scope>
    <source>
        <strain evidence="1">Hungarian</strain>
    </source>
</reference>
<feature type="non-terminal residue" evidence="1">
    <location>
        <position position="58"/>
    </location>
</feature>
<dbReference type="OrthoDB" id="3598281at2759"/>